<evidence type="ECO:0000256" key="2">
    <source>
        <dbReference type="ARBA" id="ARBA00005466"/>
    </source>
</evidence>
<dbReference type="Pfam" id="PF09265">
    <property type="entry name" value="Cytokin-bind"/>
    <property type="match status" value="1"/>
</dbReference>
<dbReference type="AlphaFoldDB" id="A0A9Q0JTL5"/>
<evidence type="ECO:0000256" key="4">
    <source>
        <dbReference type="ARBA" id="ARBA00022630"/>
    </source>
</evidence>
<evidence type="ECO:0000313" key="9">
    <source>
        <dbReference type="Proteomes" id="UP001141806"/>
    </source>
</evidence>
<comment type="caution">
    <text evidence="8">The sequence shown here is derived from an EMBL/GenBank/DDBJ whole genome shotgun (WGS) entry which is preliminary data.</text>
</comment>
<dbReference type="InterPro" id="IPR015345">
    <property type="entry name" value="Cytokinin_DH_FAD/cytokin-bd"/>
</dbReference>
<reference evidence="8" key="1">
    <citation type="journal article" date="2023" name="Plant J.">
        <title>The genome of the king protea, Protea cynaroides.</title>
        <authorList>
            <person name="Chang J."/>
            <person name="Duong T.A."/>
            <person name="Schoeman C."/>
            <person name="Ma X."/>
            <person name="Roodt D."/>
            <person name="Barker N."/>
            <person name="Li Z."/>
            <person name="Van de Peer Y."/>
            <person name="Mizrachi E."/>
        </authorList>
    </citation>
    <scope>NUCLEOTIDE SEQUENCE</scope>
    <source>
        <tissue evidence="8">Young leaves</tissue>
    </source>
</reference>
<dbReference type="InterPro" id="IPR016170">
    <property type="entry name" value="Cytok_DH_C_sf"/>
</dbReference>
<dbReference type="InterPro" id="IPR036318">
    <property type="entry name" value="FAD-bd_PCMH-like_sf"/>
</dbReference>
<name>A0A9Q0JTL5_9MAGN</name>
<dbReference type="PROSITE" id="PS51387">
    <property type="entry name" value="FAD_PCMH"/>
    <property type="match status" value="1"/>
</dbReference>
<dbReference type="EC" id="1.5.99.12" evidence="3"/>
<evidence type="ECO:0000259" key="7">
    <source>
        <dbReference type="PROSITE" id="PS51387"/>
    </source>
</evidence>
<dbReference type="EMBL" id="JAMYWD010000012">
    <property type="protein sequence ID" value="KAJ4951062.1"/>
    <property type="molecule type" value="Genomic_DNA"/>
</dbReference>
<sequence>MDKISKSCFMVIFFVISMMGKLRKPWPFSLPWELKSLDIASKLRFDPEAIKMASTDYGKVTRLVPAGVLYPSSEEDIVELIRCSYGSSSSPFSIAARGEGHSVRGQAMVADGVVINMRALSNNDGRIHVYGGSGYWYADVGGEQLWIDVLNATLDHGVAPRSWTDYLYLTVGGTLSNAGISGQSFLHGPQITNVYEMDVVTGRGETMTCSKHMNSELFYAVLGGFGQFGIITRARIALDPAPTRVKWVRMIYIDFSAFTSDQEHLITFNEGQAGKKGLDYVEGFLLMSQSPANNWRSSSFFSHTDYSRITSLATQHGVLYCLEVAKYYDPFSVDTVDKELAEMLVKGLSFIPGLIFTKDVSYVDFLNRVRSGELKLRSKELWDVPHPWLNLFVPKSRILDFDAGVFKGILQQNPDTNGPILVYPMIRSKWDDRMSAVIPDEDIFYSIGLLKSSYTNGSTDHHLELEDQNRKILEFCEEAGIMLKQYLPNYRTKGEWMNHFGPKWEVFKERKDKFDPLAILSPGQRIFNVHG</sequence>
<dbReference type="GO" id="GO:0019139">
    <property type="term" value="F:cytokinin dehydrogenase activity"/>
    <property type="evidence" value="ECO:0007669"/>
    <property type="project" value="UniProtKB-EC"/>
</dbReference>
<evidence type="ECO:0000256" key="5">
    <source>
        <dbReference type="ARBA" id="ARBA00022827"/>
    </source>
</evidence>
<dbReference type="PANTHER" id="PTHR13878:SF127">
    <property type="entry name" value="CYTOKININ DEHYDROGENASE 3"/>
    <property type="match status" value="1"/>
</dbReference>
<dbReference type="GO" id="GO:0071949">
    <property type="term" value="F:FAD binding"/>
    <property type="evidence" value="ECO:0007669"/>
    <property type="project" value="InterPro"/>
</dbReference>
<dbReference type="SUPFAM" id="SSF56176">
    <property type="entry name" value="FAD-binding/transporter-associated domain-like"/>
    <property type="match status" value="1"/>
</dbReference>
<dbReference type="InterPro" id="IPR016167">
    <property type="entry name" value="FAD-bd_PCMH_sub1"/>
</dbReference>
<evidence type="ECO:0000313" key="8">
    <source>
        <dbReference type="EMBL" id="KAJ4951062.1"/>
    </source>
</evidence>
<dbReference type="SUPFAM" id="SSF55103">
    <property type="entry name" value="FAD-linked oxidases, C-terminal domain"/>
    <property type="match status" value="1"/>
</dbReference>
<keyword evidence="4" id="KW-0285">Flavoprotein</keyword>
<evidence type="ECO:0000256" key="1">
    <source>
        <dbReference type="ARBA" id="ARBA00001974"/>
    </source>
</evidence>
<dbReference type="Gene3D" id="3.40.462.10">
    <property type="entry name" value="FAD-linked oxidases, C-terminal domain"/>
    <property type="match status" value="1"/>
</dbReference>
<dbReference type="Gene3D" id="3.30.43.10">
    <property type="entry name" value="Uridine Diphospho-n-acetylenolpyruvylglucosamine Reductase, domain 2"/>
    <property type="match status" value="1"/>
</dbReference>
<organism evidence="8 9">
    <name type="scientific">Protea cynaroides</name>
    <dbReference type="NCBI Taxonomy" id="273540"/>
    <lineage>
        <taxon>Eukaryota</taxon>
        <taxon>Viridiplantae</taxon>
        <taxon>Streptophyta</taxon>
        <taxon>Embryophyta</taxon>
        <taxon>Tracheophyta</taxon>
        <taxon>Spermatophyta</taxon>
        <taxon>Magnoliopsida</taxon>
        <taxon>Proteales</taxon>
        <taxon>Proteaceae</taxon>
        <taxon>Protea</taxon>
    </lineage>
</organism>
<feature type="domain" description="FAD-binding PCMH-type" evidence="7">
    <location>
        <begin position="61"/>
        <end position="241"/>
    </location>
</feature>
<dbReference type="InterPro" id="IPR016169">
    <property type="entry name" value="FAD-bd_PCMH_sub2"/>
</dbReference>
<dbReference type="FunFam" id="3.40.462.10:FF:000001">
    <property type="entry name" value="Cytokinin dehydrogenase 2"/>
    <property type="match status" value="1"/>
</dbReference>
<accession>A0A9Q0JTL5</accession>
<dbReference type="InterPro" id="IPR050432">
    <property type="entry name" value="FAD-linked_Oxidoreductases_BP"/>
</dbReference>
<keyword evidence="6" id="KW-0560">Oxidoreductase</keyword>
<keyword evidence="5" id="KW-0274">FAD</keyword>
<dbReference type="InterPro" id="IPR016166">
    <property type="entry name" value="FAD-bd_PCMH"/>
</dbReference>
<dbReference type="InterPro" id="IPR006094">
    <property type="entry name" value="Oxid_FAD_bind_N"/>
</dbReference>
<dbReference type="Gene3D" id="3.30.465.10">
    <property type="match status" value="1"/>
</dbReference>
<dbReference type="Proteomes" id="UP001141806">
    <property type="component" value="Unassembled WGS sequence"/>
</dbReference>
<evidence type="ECO:0000256" key="6">
    <source>
        <dbReference type="ARBA" id="ARBA00023002"/>
    </source>
</evidence>
<comment type="similarity">
    <text evidence="2">Belongs to the oxygen-dependent FAD-linked oxidoreductase family.</text>
</comment>
<dbReference type="InterPro" id="IPR016164">
    <property type="entry name" value="FAD-linked_Oxase-like_C"/>
</dbReference>
<comment type="cofactor">
    <cofactor evidence="1">
        <name>FAD</name>
        <dbReference type="ChEBI" id="CHEBI:57692"/>
    </cofactor>
</comment>
<dbReference type="GO" id="GO:0009690">
    <property type="term" value="P:cytokinin metabolic process"/>
    <property type="evidence" value="ECO:0007669"/>
    <property type="project" value="InterPro"/>
</dbReference>
<evidence type="ECO:0000256" key="3">
    <source>
        <dbReference type="ARBA" id="ARBA00011928"/>
    </source>
</evidence>
<protein>
    <recommendedName>
        <fullName evidence="3">cytokinin dehydrogenase</fullName>
        <ecNumber evidence="3">1.5.99.12</ecNumber>
    </recommendedName>
</protein>
<dbReference type="PANTHER" id="PTHR13878">
    <property type="entry name" value="GULONOLACTONE OXIDASE"/>
    <property type="match status" value="1"/>
</dbReference>
<gene>
    <name evidence="8" type="ORF">NE237_027894</name>
</gene>
<keyword evidence="9" id="KW-1185">Reference proteome</keyword>
<dbReference type="Pfam" id="PF01565">
    <property type="entry name" value="FAD_binding_4"/>
    <property type="match status" value="1"/>
</dbReference>
<dbReference type="OrthoDB" id="415825at2759"/>
<proteinExistence type="inferred from homology"/>